<feature type="domain" description="ADP ribosyltransferase" evidence="1">
    <location>
        <begin position="229"/>
        <end position="405"/>
    </location>
</feature>
<accession>A0A816ME83</accession>
<sequence length="689" mass="80128">MVLHGNRDVFGTSSNVLTAGLKTVNKFRCLSSLKRFTNLTTKVSHHHDANIFWLDTKLDPDDERTKLLLLQLNDHVELFNDIYLCLSRLYTCHEMTLVIVSGTCAAQCLQSMHSLSKIDSILIFCASPEKYAYLISDEYPKVLACINTEEELVRRVHFWIDVNYQTHCYIWRNDDKSGKQLSRLTALFLANYILTKYVEFEVCNESKQEMLELCRTHYSRNQLELKNIKEFELTYTASDAIEWYTRDSFVHKIVNRAVRSFDEIKLRCMTFLIRDIRQQLRYCYLNLQQRSNLTVYRGELMSIKDIQRIRDTSLGSLISMNGFLSTTRTLNIALVYANKNCDLVNDSRCHVLFEINIDAVNSPVIYADVSRVSKFQEEDEILFDMGTLFKIESIDHDEDSKLWKVQLTTAAREAYKSVETLLSSICQGFGKQADDCAPIATIRRLLSYDQSQEPLKKQYEYGSMFSWLRFSSNSALSQQDDRRKNYIKDYTTRILKHIASRVQNDRTSAHHQKPAGTNGLNSCNISPNGTDICNSLEPILFFHLETSLMRNYRNALSTKFSLHHRRFITTDITAAEIETILDEFHSLFYIGSEFPSCVKDNSRTHLYSIDVSPKAQDNADSMEKSIEKLTRRLRHDLAIFYRKEAERFLNEHDDHHTAKKLFAKSTKCYELIANETQEKVKQFVFKNKS</sequence>
<comment type="caution">
    <text evidence="2">The sequence shown here is derived from an EMBL/GenBank/DDBJ whole genome shotgun (WGS) entry which is preliminary data.</text>
</comment>
<dbReference type="InterPro" id="IPR003540">
    <property type="entry name" value="ADP-ribosyltransferase"/>
</dbReference>
<evidence type="ECO:0000313" key="2">
    <source>
        <dbReference type="EMBL" id="CAF1990960.1"/>
    </source>
</evidence>
<proteinExistence type="predicted"/>
<dbReference type="SUPFAM" id="SSF56399">
    <property type="entry name" value="ADP-ribosylation"/>
    <property type="match status" value="1"/>
</dbReference>
<dbReference type="Proteomes" id="UP000663856">
    <property type="component" value="Unassembled WGS sequence"/>
</dbReference>
<dbReference type="PROSITE" id="PS51996">
    <property type="entry name" value="TR_MART"/>
    <property type="match status" value="1"/>
</dbReference>
<dbReference type="AlphaFoldDB" id="A0A816ME83"/>
<evidence type="ECO:0000259" key="1">
    <source>
        <dbReference type="Pfam" id="PF03496"/>
    </source>
</evidence>
<dbReference type="EMBL" id="CAJNRG010011656">
    <property type="protein sequence ID" value="CAF2134314.1"/>
    <property type="molecule type" value="Genomic_DNA"/>
</dbReference>
<dbReference type="Pfam" id="PF03496">
    <property type="entry name" value="ADPrib_exo_Tox"/>
    <property type="match status" value="1"/>
</dbReference>
<dbReference type="Proteomes" id="UP000663887">
    <property type="component" value="Unassembled WGS sequence"/>
</dbReference>
<evidence type="ECO:0000313" key="4">
    <source>
        <dbReference type="Proteomes" id="UP000663856"/>
    </source>
</evidence>
<dbReference type="GO" id="GO:0005576">
    <property type="term" value="C:extracellular region"/>
    <property type="evidence" value="ECO:0007669"/>
    <property type="project" value="InterPro"/>
</dbReference>
<organism evidence="2 4">
    <name type="scientific">Rotaria magnacalcarata</name>
    <dbReference type="NCBI Taxonomy" id="392030"/>
    <lineage>
        <taxon>Eukaryota</taxon>
        <taxon>Metazoa</taxon>
        <taxon>Spiralia</taxon>
        <taxon>Gnathifera</taxon>
        <taxon>Rotifera</taxon>
        <taxon>Eurotatoria</taxon>
        <taxon>Bdelloidea</taxon>
        <taxon>Philodinida</taxon>
        <taxon>Philodinidae</taxon>
        <taxon>Rotaria</taxon>
    </lineage>
</organism>
<name>A0A816ME83_9BILA</name>
<dbReference type="Gene3D" id="3.90.176.10">
    <property type="entry name" value="Toxin ADP-ribosyltransferase, Chain A, domain 1"/>
    <property type="match status" value="1"/>
</dbReference>
<evidence type="ECO:0000313" key="3">
    <source>
        <dbReference type="EMBL" id="CAF2134314.1"/>
    </source>
</evidence>
<dbReference type="EMBL" id="CAJNRF010001019">
    <property type="protein sequence ID" value="CAF1990960.1"/>
    <property type="molecule type" value="Genomic_DNA"/>
</dbReference>
<protein>
    <recommendedName>
        <fullName evidence="1">ADP ribosyltransferase domain-containing protein</fullName>
    </recommendedName>
</protein>
<reference evidence="2" key="1">
    <citation type="submission" date="2021-02" db="EMBL/GenBank/DDBJ databases">
        <authorList>
            <person name="Nowell W R."/>
        </authorList>
    </citation>
    <scope>NUCLEOTIDE SEQUENCE</scope>
</reference>
<gene>
    <name evidence="2" type="ORF">WKI299_LOCUS4264</name>
    <name evidence="3" type="ORF">XDN619_LOCUS25341</name>
</gene>